<feature type="domain" description="FAS1" evidence="7">
    <location>
        <begin position="661"/>
        <end position="807"/>
    </location>
</feature>
<dbReference type="PANTHER" id="PTHR31845:SF39">
    <property type="entry name" value="TRANSCRIPTION FACTOR PBCR-RELATED"/>
    <property type="match status" value="1"/>
</dbReference>
<dbReference type="InterPro" id="IPR036378">
    <property type="entry name" value="FAS1_dom_sf"/>
</dbReference>
<name>A0A0G4KV46_VERLO</name>
<dbReference type="CDD" id="cd00067">
    <property type="entry name" value="GAL4"/>
    <property type="match status" value="1"/>
</dbReference>
<dbReference type="SUPFAM" id="SSF57701">
    <property type="entry name" value="Zn2/Cys6 DNA-binding domain"/>
    <property type="match status" value="1"/>
</dbReference>
<evidence type="ECO:0000256" key="5">
    <source>
        <dbReference type="ARBA" id="ARBA00023242"/>
    </source>
</evidence>
<dbReference type="Pfam" id="PF02469">
    <property type="entry name" value="Fasciclin"/>
    <property type="match status" value="2"/>
</dbReference>
<evidence type="ECO:0000256" key="2">
    <source>
        <dbReference type="ARBA" id="ARBA00023015"/>
    </source>
</evidence>
<feature type="domain" description="FAS1" evidence="7">
    <location>
        <begin position="510"/>
        <end position="668"/>
    </location>
</feature>
<dbReference type="SUPFAM" id="SSF82153">
    <property type="entry name" value="FAS1 domain"/>
    <property type="match status" value="2"/>
</dbReference>
<keyword evidence="9" id="KW-1185">Reference proteome</keyword>
<dbReference type="PROSITE" id="PS50213">
    <property type="entry name" value="FAS1"/>
    <property type="match status" value="2"/>
</dbReference>
<evidence type="ECO:0000256" key="4">
    <source>
        <dbReference type="ARBA" id="ARBA00023163"/>
    </source>
</evidence>
<dbReference type="PANTHER" id="PTHR31845">
    <property type="entry name" value="FINGER DOMAIN PROTEIN, PUTATIVE-RELATED"/>
    <property type="match status" value="1"/>
</dbReference>
<dbReference type="STRING" id="100787.A0A0G4KV46"/>
<dbReference type="InterPro" id="IPR036864">
    <property type="entry name" value="Zn2-C6_fun-type_DNA-bd_sf"/>
</dbReference>
<dbReference type="GO" id="GO:0000976">
    <property type="term" value="F:transcription cis-regulatory region binding"/>
    <property type="evidence" value="ECO:0007669"/>
    <property type="project" value="TreeGrafter"/>
</dbReference>
<dbReference type="SMART" id="SM00554">
    <property type="entry name" value="FAS1"/>
    <property type="match status" value="2"/>
</dbReference>
<dbReference type="InterPro" id="IPR001138">
    <property type="entry name" value="Zn2Cys6_DnaBD"/>
</dbReference>
<dbReference type="AlphaFoldDB" id="A0A0G4KV46"/>
<keyword evidence="3" id="KW-0238">DNA-binding</keyword>
<dbReference type="EMBL" id="CVQH01004891">
    <property type="protein sequence ID" value="CRK13674.1"/>
    <property type="molecule type" value="Genomic_DNA"/>
</dbReference>
<dbReference type="PROSITE" id="PS50048">
    <property type="entry name" value="ZN2_CY6_FUNGAL_2"/>
    <property type="match status" value="1"/>
</dbReference>
<evidence type="ECO:0000259" key="7">
    <source>
        <dbReference type="PROSITE" id="PS50213"/>
    </source>
</evidence>
<dbReference type="GO" id="GO:0005634">
    <property type="term" value="C:nucleus"/>
    <property type="evidence" value="ECO:0007669"/>
    <property type="project" value="UniProtKB-SubCell"/>
</dbReference>
<protein>
    <recommendedName>
        <fullName evidence="10">Zn(2)-C6 fungal-type domain-containing protein</fullName>
    </recommendedName>
</protein>
<dbReference type="Gene3D" id="4.10.240.10">
    <property type="entry name" value="Zn(2)-C6 fungal-type DNA-binding domain"/>
    <property type="match status" value="1"/>
</dbReference>
<accession>A0A0G4KV46</accession>
<proteinExistence type="predicted"/>
<dbReference type="GO" id="GO:0000981">
    <property type="term" value="F:DNA-binding transcription factor activity, RNA polymerase II-specific"/>
    <property type="evidence" value="ECO:0007669"/>
    <property type="project" value="InterPro"/>
</dbReference>
<evidence type="ECO:0000259" key="6">
    <source>
        <dbReference type="PROSITE" id="PS50048"/>
    </source>
</evidence>
<feature type="domain" description="Zn(2)-C6 fungal-type" evidence="6">
    <location>
        <begin position="7"/>
        <end position="37"/>
    </location>
</feature>
<organism evidence="8 9">
    <name type="scientific">Verticillium longisporum</name>
    <name type="common">Verticillium dahliae var. longisporum</name>
    <dbReference type="NCBI Taxonomy" id="100787"/>
    <lineage>
        <taxon>Eukaryota</taxon>
        <taxon>Fungi</taxon>
        <taxon>Dikarya</taxon>
        <taxon>Ascomycota</taxon>
        <taxon>Pezizomycotina</taxon>
        <taxon>Sordariomycetes</taxon>
        <taxon>Hypocreomycetidae</taxon>
        <taxon>Glomerellales</taxon>
        <taxon>Plectosphaerellaceae</taxon>
        <taxon>Verticillium</taxon>
    </lineage>
</organism>
<evidence type="ECO:0000313" key="9">
    <source>
        <dbReference type="Proteomes" id="UP000044602"/>
    </source>
</evidence>
<keyword evidence="5" id="KW-0539">Nucleus</keyword>
<dbReference type="Gene3D" id="2.30.180.10">
    <property type="entry name" value="FAS1 domain"/>
    <property type="match status" value="2"/>
</dbReference>
<comment type="subcellular location">
    <subcellularLocation>
        <location evidence="1">Nucleus</location>
    </subcellularLocation>
</comment>
<dbReference type="InterPro" id="IPR000782">
    <property type="entry name" value="FAS1_domain"/>
</dbReference>
<dbReference type="Proteomes" id="UP000044602">
    <property type="component" value="Unassembled WGS sequence"/>
</dbReference>
<dbReference type="CDD" id="cd12148">
    <property type="entry name" value="fungal_TF_MHR"/>
    <property type="match status" value="1"/>
</dbReference>
<evidence type="ECO:0000256" key="3">
    <source>
        <dbReference type="ARBA" id="ARBA00023125"/>
    </source>
</evidence>
<dbReference type="InterPro" id="IPR051089">
    <property type="entry name" value="prtT"/>
</dbReference>
<gene>
    <name evidence="8" type="ORF">BN1708_010908</name>
</gene>
<evidence type="ECO:0000256" key="1">
    <source>
        <dbReference type="ARBA" id="ARBA00004123"/>
    </source>
</evidence>
<evidence type="ECO:0000313" key="8">
    <source>
        <dbReference type="EMBL" id="CRK13674.1"/>
    </source>
</evidence>
<keyword evidence="2" id="KW-0805">Transcription regulation</keyword>
<keyword evidence="4" id="KW-0804">Transcription</keyword>
<sequence length="908" mass="97789">MKQRSRACELCQKLKAKCEASSTGKCDRCKRAGVECVPAAPRFQRDRIAELEAQVEELTSRRLRDTPTDESLIPFIDARIHHDEQRRVLTAYTAHNAVVWPFLSVADTDLDHLRETSSLLLLALLAFPGDTLLPAHVQEELVLKAMSIFGEEIIAKGNRSLEMVKALLTAAFWFRQARQVPHGHCYQLTQLAVDMAIDIGIAGPQLVRTPPAYFSETENPTSLDARKTWIACFLAAASNSLCIRRPTIVTWTPYLEECIQCLDKTDDCLAHMARIMKICNQIAGKLGLCDLTVYNSVEDARDQMATLRGLVLAWHAQLPAALASRPVFSFWREIAGLLIHEVVLHTQTNKALFAGPYVPGKIGVKDFAAPAKLSTEVVFTLQSLLKACHGLHNSLGQISTTDQVALSANMQKLEDVALVLDTIDPFLASYTTTVLQSSRWLRTWLNDYDAITRRIQNINSLNINSLNINSLNTSRSLHETPIQQPNLTIFKMHLSTLLPISLLSGLALAQGDLAGLLQSQDDLSTLLELVGLVDGLAETLASSSNITIFAPTNTAFDNVPIEIPEGEAIAYKNDTIAIGALLANHVFKGLYPAEVVTDLPTFAQTLLDSSYVNYRQPFSNFTGGQYNGLVKNGADVCVLSGEETISTVTEADIKLGDGIIIHKIDTVLSFGAPFQLFTARAKLLAMNAAVEAAQLGLAFGETEADSPAVNISDFTIFVPNDAAFEAIGSVLQDADQETLQAVLSHHMIENNVIFSTALGNVTVPSAQGIDLTFTVLPDGTAWVNGAKILLPNVILFNGVAHIIDSVLNLEVFDRNTLTPSAPAADRVAFPNASPVSKLPFSSVSFGNDLATYTTPALLSTMAAVATPTPEGEATSGAPETVPTAGAAGRGAVGALAVGAVAGVFAVML</sequence>
<reference evidence="8 9" key="1">
    <citation type="submission" date="2015-05" db="EMBL/GenBank/DDBJ databases">
        <authorList>
            <person name="Wang D.B."/>
            <person name="Wang M."/>
        </authorList>
    </citation>
    <scope>NUCLEOTIDE SEQUENCE [LARGE SCALE GENOMIC DNA]</scope>
    <source>
        <strain evidence="8">VL1</strain>
    </source>
</reference>
<dbReference type="GO" id="GO:0008270">
    <property type="term" value="F:zinc ion binding"/>
    <property type="evidence" value="ECO:0007669"/>
    <property type="project" value="InterPro"/>
</dbReference>
<evidence type="ECO:0008006" key="10">
    <source>
        <dbReference type="Google" id="ProtNLM"/>
    </source>
</evidence>